<dbReference type="EMBL" id="LGKP01000040">
    <property type="protein sequence ID" value="KPL80292.1"/>
    <property type="molecule type" value="Genomic_DNA"/>
</dbReference>
<dbReference type="GO" id="GO:0003677">
    <property type="term" value="F:DNA binding"/>
    <property type="evidence" value="ECO:0007669"/>
    <property type="project" value="UniProtKB-UniRule"/>
</dbReference>
<dbReference type="SUPFAM" id="SSF56349">
    <property type="entry name" value="DNA breaking-rejoining enzymes"/>
    <property type="match status" value="1"/>
</dbReference>
<dbReference type="RefSeq" id="WP_054537182.1">
    <property type="nucleotide sequence ID" value="NZ_LGKP01000040.1"/>
</dbReference>
<keyword evidence="2 4" id="KW-0238">DNA-binding</keyword>
<accession>A0A0P6XBX9</accession>
<dbReference type="Gene3D" id="1.10.443.10">
    <property type="entry name" value="Intergrase catalytic core"/>
    <property type="match status" value="1"/>
</dbReference>
<dbReference type="OrthoDB" id="143794at2"/>
<evidence type="ECO:0000256" key="4">
    <source>
        <dbReference type="PROSITE-ProRule" id="PRU01248"/>
    </source>
</evidence>
<dbReference type="InterPro" id="IPR010998">
    <property type="entry name" value="Integrase_recombinase_N"/>
</dbReference>
<name>A0A0P6XBX9_9CHLR</name>
<organism evidence="7 8">
    <name type="scientific">Herpetosiphon geysericola</name>
    <dbReference type="NCBI Taxonomy" id="70996"/>
    <lineage>
        <taxon>Bacteria</taxon>
        <taxon>Bacillati</taxon>
        <taxon>Chloroflexota</taxon>
        <taxon>Chloroflexia</taxon>
        <taxon>Herpetosiphonales</taxon>
        <taxon>Herpetosiphonaceae</taxon>
        <taxon>Herpetosiphon</taxon>
    </lineage>
</organism>
<dbReference type="Pfam" id="PF00589">
    <property type="entry name" value="Phage_integrase"/>
    <property type="match status" value="1"/>
</dbReference>
<dbReference type="Proteomes" id="UP000050277">
    <property type="component" value="Unassembled WGS sequence"/>
</dbReference>
<dbReference type="InterPro" id="IPR002104">
    <property type="entry name" value="Integrase_catalytic"/>
</dbReference>
<feature type="domain" description="Core-binding (CB)" evidence="6">
    <location>
        <begin position="1"/>
        <end position="79"/>
    </location>
</feature>
<dbReference type="PANTHER" id="PTHR30349:SF41">
    <property type="entry name" value="INTEGRASE_RECOMBINASE PROTEIN MJ0367-RELATED"/>
    <property type="match status" value="1"/>
</dbReference>
<dbReference type="PROSITE" id="PS51900">
    <property type="entry name" value="CB"/>
    <property type="match status" value="1"/>
</dbReference>
<dbReference type="AlphaFoldDB" id="A0A0P6XBX9"/>
<evidence type="ECO:0008006" key="9">
    <source>
        <dbReference type="Google" id="ProtNLM"/>
    </source>
</evidence>
<dbReference type="Gene3D" id="1.10.150.130">
    <property type="match status" value="1"/>
</dbReference>
<comment type="caution">
    <text evidence="7">The sequence shown here is derived from an EMBL/GenBank/DDBJ whole genome shotgun (WGS) entry which is preliminary data.</text>
</comment>
<protein>
    <recommendedName>
        <fullName evidence="9">Integrase</fullName>
    </recommendedName>
</protein>
<keyword evidence="8" id="KW-1185">Reference proteome</keyword>
<dbReference type="CDD" id="cd00397">
    <property type="entry name" value="DNA_BRE_C"/>
    <property type="match status" value="1"/>
</dbReference>
<dbReference type="InterPro" id="IPR050090">
    <property type="entry name" value="Tyrosine_recombinase_XerCD"/>
</dbReference>
<evidence type="ECO:0000313" key="8">
    <source>
        <dbReference type="Proteomes" id="UP000050277"/>
    </source>
</evidence>
<evidence type="ECO:0000256" key="1">
    <source>
        <dbReference type="ARBA" id="ARBA00008857"/>
    </source>
</evidence>
<reference evidence="7 8" key="1">
    <citation type="submission" date="2015-07" db="EMBL/GenBank/DDBJ databases">
        <title>Whole genome sequence of Herpetosiphon geysericola DSM 7119.</title>
        <authorList>
            <person name="Hemp J."/>
            <person name="Ward L.M."/>
            <person name="Pace L.A."/>
            <person name="Fischer W.W."/>
        </authorList>
    </citation>
    <scope>NUCLEOTIDE SEQUENCE [LARGE SCALE GENOMIC DNA]</scope>
    <source>
        <strain evidence="7 8">DSM 7119</strain>
    </source>
</reference>
<evidence type="ECO:0000256" key="2">
    <source>
        <dbReference type="ARBA" id="ARBA00023125"/>
    </source>
</evidence>
<dbReference type="InterPro" id="IPR013762">
    <property type="entry name" value="Integrase-like_cat_sf"/>
</dbReference>
<evidence type="ECO:0000256" key="3">
    <source>
        <dbReference type="ARBA" id="ARBA00023172"/>
    </source>
</evidence>
<dbReference type="PANTHER" id="PTHR30349">
    <property type="entry name" value="PHAGE INTEGRASE-RELATED"/>
    <property type="match status" value="1"/>
</dbReference>
<evidence type="ECO:0000259" key="5">
    <source>
        <dbReference type="PROSITE" id="PS51898"/>
    </source>
</evidence>
<sequence length="287" mass="32886">MISQWIEEYLSAKVAERRSPATITTYRIRLGRFGAWVLEQPNQVLSRALLRAYSAYLAQQNLSIASHYSYLNDALILVRWLAEEGYIQPVNTDKLKPRLPKRLPAHYTMDQIKRLLLVAELREKAMLCVLLDTGVRVSELIQLRRTSFDSEGCAMILGKGSKDRYIWISSVTQEVLRTYIASRTDTNPALFVSHRQQKTLTISGVHQSFDRLASDAEIRNDVRRLIHSFRATFARELIKKGLDAESLRVLMGHETIQMSLHYAQLSSHEATQNRQGVNLLEKVESCL</sequence>
<dbReference type="PATRIC" id="fig|70996.4.peg.5105"/>
<keyword evidence="3" id="KW-0233">DNA recombination</keyword>
<dbReference type="GO" id="GO:0006310">
    <property type="term" value="P:DNA recombination"/>
    <property type="evidence" value="ECO:0007669"/>
    <property type="project" value="UniProtKB-KW"/>
</dbReference>
<evidence type="ECO:0000313" key="7">
    <source>
        <dbReference type="EMBL" id="KPL80292.1"/>
    </source>
</evidence>
<dbReference type="GO" id="GO:0015074">
    <property type="term" value="P:DNA integration"/>
    <property type="evidence" value="ECO:0007669"/>
    <property type="project" value="InterPro"/>
</dbReference>
<gene>
    <name evidence="7" type="ORF">SE18_24905</name>
</gene>
<dbReference type="STRING" id="70996.SE18_24905"/>
<dbReference type="PROSITE" id="PS51898">
    <property type="entry name" value="TYR_RECOMBINASE"/>
    <property type="match status" value="1"/>
</dbReference>
<comment type="similarity">
    <text evidence="1">Belongs to the 'phage' integrase family.</text>
</comment>
<feature type="domain" description="Tyr recombinase" evidence="5">
    <location>
        <begin position="102"/>
        <end position="275"/>
    </location>
</feature>
<evidence type="ECO:0000259" key="6">
    <source>
        <dbReference type="PROSITE" id="PS51900"/>
    </source>
</evidence>
<proteinExistence type="inferred from homology"/>
<dbReference type="InterPro" id="IPR011010">
    <property type="entry name" value="DNA_brk_join_enz"/>
</dbReference>
<dbReference type="InterPro" id="IPR044068">
    <property type="entry name" value="CB"/>
</dbReference>